<dbReference type="AlphaFoldDB" id="A0AAW8HTJ8"/>
<accession>A0AAW8HTJ8</accession>
<evidence type="ECO:0000313" key="1">
    <source>
        <dbReference type="EMBL" id="MDQ2310840.1"/>
    </source>
</evidence>
<organism evidence="1 2">
    <name type="scientific">Pluralibacter gergoviae</name>
    <name type="common">Enterobacter gergoviae</name>
    <dbReference type="NCBI Taxonomy" id="61647"/>
    <lineage>
        <taxon>Bacteria</taxon>
        <taxon>Pseudomonadati</taxon>
        <taxon>Pseudomonadota</taxon>
        <taxon>Gammaproteobacteria</taxon>
        <taxon>Enterobacterales</taxon>
        <taxon>Enterobacteriaceae</taxon>
        <taxon>Pluralibacter</taxon>
    </lineage>
</organism>
<protein>
    <submittedName>
        <fullName evidence="1">Imm52 family immunity protein</fullName>
    </submittedName>
</protein>
<reference evidence="1" key="1">
    <citation type="submission" date="2023-08" db="EMBL/GenBank/DDBJ databases">
        <title>WGS of pathogenic bacterial species, Los Angeles County Public Health Laboratories.</title>
        <authorList>
            <person name="Garrigues J.M."/>
            <person name="Green N.M."/>
        </authorList>
    </citation>
    <scope>NUCLEOTIDE SEQUENCE</scope>
    <source>
        <strain evidence="1">LACPHL-BACT-2023-00068</strain>
    </source>
</reference>
<dbReference type="GeneID" id="61385185"/>
<dbReference type="RefSeq" id="WP_064360644.1">
    <property type="nucleotide sequence ID" value="NZ_CBCSIS010000006.1"/>
</dbReference>
<name>A0AAW8HTJ8_PLUGE</name>
<comment type="caution">
    <text evidence="1">The sequence shown here is derived from an EMBL/GenBank/DDBJ whole genome shotgun (WGS) entry which is preliminary data.</text>
</comment>
<dbReference type="Proteomes" id="UP001236270">
    <property type="component" value="Unassembled WGS sequence"/>
</dbReference>
<gene>
    <name evidence="1" type="ORF">RBJ30_17280</name>
</gene>
<proteinExistence type="predicted"/>
<dbReference type="EMBL" id="JAVDNV010000013">
    <property type="protein sequence ID" value="MDQ2310840.1"/>
    <property type="molecule type" value="Genomic_DNA"/>
</dbReference>
<evidence type="ECO:0000313" key="2">
    <source>
        <dbReference type="Proteomes" id="UP001236270"/>
    </source>
</evidence>
<sequence>MFYKMQFIFYRKNEASAIEIFDEVSKFINLIPNWPEKPAEWLIAHPMNEMIAIKSERVTAEALKYVDTLMNEDDVFNFVLADKNKDDSVLTIWVMNTPAVSTKRYYLTLTMKSLSGTHDKNTFINFIMRILTINAWEFKFVLLDTEQYDLRMRSVFDDRLSVGWMLYLPKIINRDCLLNASEVIYCNNNPGTLIISKDNFNGNLTDDINIANNIEIELSSHGELPKISEL</sequence>